<gene>
    <name evidence="2" type="ORF">WJX73_005082</name>
</gene>
<reference evidence="2 3" key="1">
    <citation type="journal article" date="2024" name="Nat. Commun.">
        <title>Phylogenomics reveals the evolutionary origins of lichenization in chlorophyte algae.</title>
        <authorList>
            <person name="Puginier C."/>
            <person name="Libourel C."/>
            <person name="Otte J."/>
            <person name="Skaloud P."/>
            <person name="Haon M."/>
            <person name="Grisel S."/>
            <person name="Petersen M."/>
            <person name="Berrin J.G."/>
            <person name="Delaux P.M."/>
            <person name="Dal Grande F."/>
            <person name="Keller J."/>
        </authorList>
    </citation>
    <scope>NUCLEOTIDE SEQUENCE [LARGE SCALE GENOMIC DNA]</scope>
    <source>
        <strain evidence="2 3">SAG 2036</strain>
    </source>
</reference>
<dbReference type="Proteomes" id="UP001465755">
    <property type="component" value="Unassembled WGS sequence"/>
</dbReference>
<evidence type="ECO:0000313" key="2">
    <source>
        <dbReference type="EMBL" id="KAK9807102.1"/>
    </source>
</evidence>
<evidence type="ECO:0000313" key="3">
    <source>
        <dbReference type="Proteomes" id="UP001465755"/>
    </source>
</evidence>
<dbReference type="AlphaFoldDB" id="A0AAW1PG37"/>
<proteinExistence type="predicted"/>
<keyword evidence="3" id="KW-1185">Reference proteome</keyword>
<feature type="region of interest" description="Disordered" evidence="1">
    <location>
        <begin position="1"/>
        <end position="25"/>
    </location>
</feature>
<evidence type="ECO:0000256" key="1">
    <source>
        <dbReference type="SAM" id="MobiDB-lite"/>
    </source>
</evidence>
<name>A0AAW1PG37_9CHLO</name>
<accession>A0AAW1PG37</accession>
<protein>
    <submittedName>
        <fullName evidence="2">Uncharacterized protein</fullName>
    </submittedName>
</protein>
<feature type="compositionally biased region" description="Basic residues" evidence="1">
    <location>
        <begin position="1"/>
        <end position="11"/>
    </location>
</feature>
<comment type="caution">
    <text evidence="2">The sequence shown here is derived from an EMBL/GenBank/DDBJ whole genome shotgun (WGS) entry which is preliminary data.</text>
</comment>
<sequence length="213" mass="23783">MPPKGSKKQKVTKHEPATQDKLGTLKVTSPEEIVKELLDNEEYGRSYTSELGIELKDGDNAALFMWLCCSIMFSSGLSEALTMRACSKLLEEKLISDPKTTKDAPSDKFVSTLDHIYQRKEQTAKYLHSAASVILDKYEGSLFKLREASGKDQEKIKSNLKEITGLAEVGVSIFFREAQLVWPELRPYMDKRAAECAAQMGLPDDAEKLSELG</sequence>
<dbReference type="EMBL" id="JALJOQ010000034">
    <property type="protein sequence ID" value="KAK9807102.1"/>
    <property type="molecule type" value="Genomic_DNA"/>
</dbReference>
<organism evidence="2 3">
    <name type="scientific">Symbiochloris irregularis</name>
    <dbReference type="NCBI Taxonomy" id="706552"/>
    <lineage>
        <taxon>Eukaryota</taxon>
        <taxon>Viridiplantae</taxon>
        <taxon>Chlorophyta</taxon>
        <taxon>core chlorophytes</taxon>
        <taxon>Trebouxiophyceae</taxon>
        <taxon>Trebouxiales</taxon>
        <taxon>Trebouxiaceae</taxon>
        <taxon>Symbiochloris</taxon>
    </lineage>
</organism>